<dbReference type="CDD" id="cd01127">
    <property type="entry name" value="TrwB_TraG_TraD_VirD4"/>
    <property type="match status" value="1"/>
</dbReference>
<dbReference type="Proteomes" id="UP000482960">
    <property type="component" value="Unassembled WGS sequence"/>
</dbReference>
<dbReference type="PANTHER" id="PTHR22683:SF1">
    <property type="entry name" value="TYPE VII SECRETION SYSTEM PROTEIN ESSC"/>
    <property type="match status" value="1"/>
</dbReference>
<feature type="transmembrane region" description="Helical" evidence="4">
    <location>
        <begin position="245"/>
        <end position="269"/>
    </location>
</feature>
<evidence type="ECO:0000256" key="4">
    <source>
        <dbReference type="SAM" id="Phobius"/>
    </source>
</evidence>
<keyword evidence="2 3" id="KW-0067">ATP-binding</keyword>
<keyword evidence="4" id="KW-0472">Membrane</keyword>
<dbReference type="Pfam" id="PF01580">
    <property type="entry name" value="FtsK_SpoIIIE"/>
    <property type="match status" value="2"/>
</dbReference>
<organism evidence="6 7">
    <name type="scientific">Phytohabitans rumicis</name>
    <dbReference type="NCBI Taxonomy" id="1076125"/>
    <lineage>
        <taxon>Bacteria</taxon>
        <taxon>Bacillati</taxon>
        <taxon>Actinomycetota</taxon>
        <taxon>Actinomycetes</taxon>
        <taxon>Micromonosporales</taxon>
        <taxon>Micromonosporaceae</taxon>
    </lineage>
</organism>
<dbReference type="InterPro" id="IPR002543">
    <property type="entry name" value="FtsK_dom"/>
</dbReference>
<reference evidence="6 7" key="1">
    <citation type="submission" date="2020-03" db="EMBL/GenBank/DDBJ databases">
        <title>Whole genome shotgun sequence of Phytohabitans rumicis NBRC 108638.</title>
        <authorList>
            <person name="Komaki H."/>
            <person name="Tamura T."/>
        </authorList>
    </citation>
    <scope>NUCLEOTIDE SEQUENCE [LARGE SCALE GENOMIC DNA]</scope>
    <source>
        <strain evidence="6 7">NBRC 108638</strain>
    </source>
</reference>
<feature type="domain" description="FtsK" evidence="5">
    <location>
        <begin position="982"/>
        <end position="1171"/>
    </location>
</feature>
<dbReference type="PANTHER" id="PTHR22683">
    <property type="entry name" value="SPORULATION PROTEIN RELATED"/>
    <property type="match status" value="1"/>
</dbReference>
<keyword evidence="4" id="KW-1133">Transmembrane helix</keyword>
<reference evidence="6 7" key="2">
    <citation type="submission" date="2020-03" db="EMBL/GenBank/DDBJ databases">
        <authorList>
            <person name="Ichikawa N."/>
            <person name="Kimura A."/>
            <person name="Kitahashi Y."/>
            <person name="Uohara A."/>
        </authorList>
    </citation>
    <scope>NUCLEOTIDE SEQUENCE [LARGE SCALE GENOMIC DNA]</scope>
    <source>
        <strain evidence="6 7">NBRC 108638</strain>
    </source>
</reference>
<dbReference type="GO" id="GO:0005524">
    <property type="term" value="F:ATP binding"/>
    <property type="evidence" value="ECO:0007669"/>
    <property type="project" value="UniProtKB-UniRule"/>
</dbReference>
<accession>A0A6V8KY26</accession>
<dbReference type="InterPro" id="IPR003593">
    <property type="entry name" value="AAA+_ATPase"/>
</dbReference>
<comment type="caution">
    <text evidence="6">The sequence shown here is derived from an EMBL/GenBank/DDBJ whole genome shotgun (WGS) entry which is preliminary data.</text>
</comment>
<keyword evidence="1 3" id="KW-0547">Nucleotide-binding</keyword>
<evidence type="ECO:0000256" key="2">
    <source>
        <dbReference type="ARBA" id="ARBA00022840"/>
    </source>
</evidence>
<dbReference type="Gene3D" id="3.40.50.300">
    <property type="entry name" value="P-loop containing nucleotide triphosphate hydrolases"/>
    <property type="match status" value="3"/>
</dbReference>
<protein>
    <recommendedName>
        <fullName evidence="5">FtsK domain-containing protein</fullName>
    </recommendedName>
</protein>
<evidence type="ECO:0000313" key="6">
    <source>
        <dbReference type="EMBL" id="GFJ86716.1"/>
    </source>
</evidence>
<dbReference type="SUPFAM" id="SSF52540">
    <property type="entry name" value="P-loop containing nucleoside triphosphate hydrolases"/>
    <property type="match status" value="2"/>
</dbReference>
<feature type="binding site" evidence="3">
    <location>
        <begin position="688"/>
        <end position="695"/>
    </location>
    <ligand>
        <name>ATP</name>
        <dbReference type="ChEBI" id="CHEBI:30616"/>
    </ligand>
</feature>
<proteinExistence type="predicted"/>
<dbReference type="GO" id="GO:0003677">
    <property type="term" value="F:DNA binding"/>
    <property type="evidence" value="ECO:0007669"/>
    <property type="project" value="InterPro"/>
</dbReference>
<dbReference type="RefSeq" id="WP_173073350.1">
    <property type="nucleotide sequence ID" value="NZ_BAABJB010000056.1"/>
</dbReference>
<gene>
    <name evidence="6" type="ORF">Prum_003580</name>
</gene>
<evidence type="ECO:0000256" key="1">
    <source>
        <dbReference type="ARBA" id="ARBA00022741"/>
    </source>
</evidence>
<name>A0A6V8KY26_9ACTN</name>
<sequence>MRLSVRAASTTDVTLEAFAADGTVAELLGTLARRFPEQVGDLGPRRPVDLDGFLVAPDAFLANLPLRAGSVLTVPPSRTRTAPARKAPPAVVDLVEVAGPDGGVTLGLSPGAYLLGRGPAGLAFGGVRRPVLRIEVDRDGGCVAEPVADDADPDACPVRLDGRPLPAGEAAECGPGSVLTVGEAVFRLAPARPRQRADRVPQADADAHGRIPLIRTPRMATPPPPAEVQVPPPPTPGASPIPMSWLVMLAPLPIGVAMALMFSPFFLIMTAMTPLMGLARWIEGKYRARKDARRIAAESAEAAARFAEDLDAVRMAVAAAARAAHPDLGELRRRCVTGGELWQVRPGDPDELRVCVGIGDLPWRPELARPADALRTVAALTEALAERSRLVDVPILVDLRERGGLGVVGADDGGARRSAAAVVLDLVTRHGPADLSLALLVEPALLPEWEWAKWLPHLTSDDGSARLATDPDAAAALLSSLAGAAGAPPATATSVASVTVTAGNGAGRDRPRGPAWTVVLVDGDRLLTGAVAALLGRLRGGRAIVVASSTRRLPSVCQSIMEIGTATGVTTATLTDAVTGGRVVNLHPIQATPAVCTGAGRALARWTDPEQAVPAALLPDQARLVDQLLTAASGPDGLGRPVEALDAPTIAGLWRRGVDGLRATLGVTERGPLTVDLLSDGPHGLIVGTTGAGKSELLRTLVASLACLYSPDQLTFLLVDFKGGGAFDACAGLPHTVGMVTDLDEHLAARALRCLRAELRHRERRLREAGVSDLRDYLAPSPALPRLVIVIDEFATLAVELPGFLSALVDVAQRGRSLGIHLLLATQRPQGVVDGKIRANTNLRVALRVQDETDSRDVIGTRHAADLDRRRPGRGYVRFGAGEIVALQSALVSAPAVSNGGDRIEVGLFELAPSTGAVAEQARPPAPDDAPTDLQALVAATVDAVERVGCEPPRVPWPAPLPDVVDAWTLPDRGDSEGTGDAPPVPLGLVDLPDEQRSDLWWWQPEAGGALVLGADAAATTAVLATACLGLARSRQPEQLQIFILDGSGCGLTALAGLPHVAAAVGVDDAERLSRILDWLDAELGRRRGERRDDAPEIVLVVAGWGAVIDAAERAGLPEVTARLERLLRDGGPLGVRLLLSAAHERAVPGRVLTQLPTKLCLRLADPASYTALGLRAREVPELRGLRAIDLQARHELTLGRYGDGSAAALAAAAARVAGRHPDAAATPAVGVLPETVPAADVLGASTTIGGTWRLGIGRYYRDLAVAALELAPGMHAVVAGPPTSGRTTALRVLAAAARMSEPQAPVCVVTPDPATWQPGEATEIVGSFEELRHWPAEGPALLLVDGVEALGPAAAAALDRLVPAAQPAAHVIVAGRGEAFRGMRNWQRAITMSRTGLLLRPAPDDGEILRTRLPREQLRSLPGRGYLVDAGGLTQIQVALVATPAEPDAVPVGGVR</sequence>
<dbReference type="PROSITE" id="PS50901">
    <property type="entry name" value="FTSK"/>
    <property type="match status" value="2"/>
</dbReference>
<evidence type="ECO:0000313" key="7">
    <source>
        <dbReference type="Proteomes" id="UP000482960"/>
    </source>
</evidence>
<dbReference type="InterPro" id="IPR027417">
    <property type="entry name" value="P-loop_NTPase"/>
</dbReference>
<keyword evidence="7" id="KW-1185">Reference proteome</keyword>
<evidence type="ECO:0000256" key="3">
    <source>
        <dbReference type="PROSITE-ProRule" id="PRU00289"/>
    </source>
</evidence>
<evidence type="ECO:0000259" key="5">
    <source>
        <dbReference type="PROSITE" id="PS50901"/>
    </source>
</evidence>
<keyword evidence="4" id="KW-0812">Transmembrane</keyword>
<dbReference type="EMBL" id="BLPG01000001">
    <property type="protein sequence ID" value="GFJ86716.1"/>
    <property type="molecule type" value="Genomic_DNA"/>
</dbReference>
<feature type="binding site" evidence="3">
    <location>
        <begin position="1014"/>
        <end position="1021"/>
    </location>
    <ligand>
        <name>ATP</name>
        <dbReference type="ChEBI" id="CHEBI:30616"/>
    </ligand>
</feature>
<dbReference type="SMART" id="SM00382">
    <property type="entry name" value="AAA"/>
    <property type="match status" value="2"/>
</dbReference>
<dbReference type="InterPro" id="IPR050206">
    <property type="entry name" value="FtsK/SpoIIIE/SftA"/>
</dbReference>
<feature type="domain" description="FtsK" evidence="5">
    <location>
        <begin position="670"/>
        <end position="856"/>
    </location>
</feature>